<dbReference type="PANTHER" id="PTHR32268">
    <property type="entry name" value="HOMOSERINE O-ACETYLTRANSFERASE"/>
    <property type="match status" value="1"/>
</dbReference>
<dbReference type="AlphaFoldDB" id="A0A2K8QIL1"/>
<dbReference type="NCBIfam" id="NF005071">
    <property type="entry name" value="PRK06489.1"/>
    <property type="match status" value="1"/>
</dbReference>
<evidence type="ECO:0000313" key="6">
    <source>
        <dbReference type="Proteomes" id="UP000231901"/>
    </source>
</evidence>
<dbReference type="GeneID" id="66563140"/>
<dbReference type="RefSeq" id="WP_100848763.1">
    <property type="nucleotide sequence ID" value="NZ_BMJF01000011.1"/>
</dbReference>
<feature type="active site" evidence="2">
    <location>
        <position position="296"/>
    </location>
</feature>
<dbReference type="InterPro" id="IPR000073">
    <property type="entry name" value="AB_hydrolase_1"/>
</dbReference>
<dbReference type="SUPFAM" id="SSF53474">
    <property type="entry name" value="alpha/beta-Hydrolases"/>
    <property type="match status" value="1"/>
</dbReference>
<feature type="active site" description="Nucleophile" evidence="2">
    <location>
        <position position="155"/>
    </location>
</feature>
<evidence type="ECO:0000259" key="4">
    <source>
        <dbReference type="Pfam" id="PF00561"/>
    </source>
</evidence>
<dbReference type="PANTHER" id="PTHR32268:SF11">
    <property type="entry name" value="HOMOSERINE O-ACETYLTRANSFERASE"/>
    <property type="match status" value="1"/>
</dbReference>
<keyword evidence="6" id="KW-1185">Reference proteome</keyword>
<dbReference type="GO" id="GO:0009092">
    <property type="term" value="P:homoserine metabolic process"/>
    <property type="evidence" value="ECO:0007669"/>
    <property type="project" value="TreeGrafter"/>
</dbReference>
<feature type="domain" description="AB hydrolase-1" evidence="4">
    <location>
        <begin position="63"/>
        <end position="303"/>
    </location>
</feature>
<gene>
    <name evidence="5" type="ORF">CVE23_02120</name>
</gene>
<evidence type="ECO:0000256" key="2">
    <source>
        <dbReference type="PIRSR" id="PIRSR000443-1"/>
    </source>
</evidence>
<dbReference type="GO" id="GO:0004414">
    <property type="term" value="F:homoserine O-acetyltransferase activity"/>
    <property type="evidence" value="ECO:0007669"/>
    <property type="project" value="TreeGrafter"/>
</dbReference>
<evidence type="ECO:0000256" key="3">
    <source>
        <dbReference type="SAM" id="SignalP"/>
    </source>
</evidence>
<organism evidence="5 6">
    <name type="scientific">Dickeya fangzhongdai</name>
    <dbReference type="NCBI Taxonomy" id="1778540"/>
    <lineage>
        <taxon>Bacteria</taxon>
        <taxon>Pseudomonadati</taxon>
        <taxon>Pseudomonadota</taxon>
        <taxon>Gammaproteobacteria</taxon>
        <taxon>Enterobacterales</taxon>
        <taxon>Pectobacteriaceae</taxon>
        <taxon>Dickeya</taxon>
    </lineage>
</organism>
<dbReference type="GO" id="GO:0009086">
    <property type="term" value="P:methionine biosynthetic process"/>
    <property type="evidence" value="ECO:0007669"/>
    <property type="project" value="TreeGrafter"/>
</dbReference>
<name>A0A2K8QIL1_9GAMM</name>
<dbReference type="InterPro" id="IPR029058">
    <property type="entry name" value="AB_hydrolase_fold"/>
</dbReference>
<feature type="active site" evidence="2">
    <location>
        <position position="330"/>
    </location>
</feature>
<keyword evidence="1" id="KW-0808">Transferase</keyword>
<dbReference type="InterPro" id="IPR008220">
    <property type="entry name" value="HAT_MetX-like"/>
</dbReference>
<protein>
    <recommendedName>
        <fullName evidence="4">AB hydrolase-1 domain-containing protein</fullName>
    </recommendedName>
</protein>
<evidence type="ECO:0000313" key="5">
    <source>
        <dbReference type="EMBL" id="ATZ92878.1"/>
    </source>
</evidence>
<reference evidence="6" key="1">
    <citation type="journal article" date="2018" name="Genome Announc.">
        <title>Complete genome sequence of a Dickeya fangzhongdai type strain causing bleeding canker of pear tree trunks.</title>
        <authorList>
            <person name="Zhao Y."/>
            <person name="Tian Y."/>
            <person name="Li X."/>
            <person name="Hu B."/>
        </authorList>
    </citation>
    <scope>NUCLEOTIDE SEQUENCE [LARGE SCALE GENOMIC DNA]</scope>
    <source>
        <strain evidence="6">DSM 101947</strain>
    </source>
</reference>
<keyword evidence="3" id="KW-0732">Signal</keyword>
<dbReference type="KEGG" id="dfn:CVE23_02120"/>
<feature type="chain" id="PRO_5014668708" description="AB hydrolase-1 domain-containing protein" evidence="3">
    <location>
        <begin position="25"/>
        <end position="355"/>
    </location>
</feature>
<evidence type="ECO:0000256" key="1">
    <source>
        <dbReference type="ARBA" id="ARBA00022679"/>
    </source>
</evidence>
<dbReference type="Proteomes" id="UP000231901">
    <property type="component" value="Chromosome"/>
</dbReference>
<dbReference type="PIRSF" id="PIRSF000443">
    <property type="entry name" value="Homoser_Ac_trans"/>
    <property type="match status" value="1"/>
</dbReference>
<dbReference type="EMBL" id="CP025003">
    <property type="protein sequence ID" value="ATZ92878.1"/>
    <property type="molecule type" value="Genomic_DNA"/>
</dbReference>
<sequence length="355" mass="39273">MVNRLLSGLAGLVFLFVLSPFSTAQTLQPQEGNWAAPEFRFHTGETVNNLRIHYYTLGDSKKPAVLLLHGTNQPIIALLAAGFGGELFGPGQPLDVSKYFIIIPESIGSGKSAKPSDGLRTKFPQYNYDDMVLAQYRLLTEGLGIKHLRLVMGYSMGGMHTWMWGEKYPDMMDALVPMASQPNELSGRNWMLRRMLIETIKRDPAWKNGDYTSQPPSLQTANIMFSIATTGGTLAYQSKAPTRAQADKLVDERLAAPVTSDANDFIYIWNSSADYNASPELSRIKAPLLVINSADDERNPVETGILESELKKVKRAELFLIPASKETSGHATMMSAKFYKNKLGEFLAAVPPHNK</sequence>
<dbReference type="Pfam" id="PF00561">
    <property type="entry name" value="Abhydrolase_1"/>
    <property type="match status" value="1"/>
</dbReference>
<proteinExistence type="predicted"/>
<accession>A0A2K8QIL1</accession>
<feature type="signal peptide" evidence="3">
    <location>
        <begin position="1"/>
        <end position="24"/>
    </location>
</feature>
<dbReference type="Gene3D" id="3.40.50.1820">
    <property type="entry name" value="alpha/beta hydrolase"/>
    <property type="match status" value="1"/>
</dbReference>